<keyword evidence="3" id="KW-1185">Reference proteome</keyword>
<keyword evidence="1" id="KW-0812">Transmembrane</keyword>
<sequence length="112" mass="13019">MIERDRTWGGELEMSILSKQYQCAFVIHANGRPNIAVDSCEHIANKQVFHLAYHLGEHYNCVVTLDQLGNVDEQPSAPNVSSQYETPQSSWWYWIMTILSLIGPYLYMNYYK</sequence>
<dbReference type="InterPro" id="IPR038765">
    <property type="entry name" value="Papain-like_cys_pep_sf"/>
</dbReference>
<feature type="transmembrane region" description="Helical" evidence="1">
    <location>
        <begin position="91"/>
        <end position="108"/>
    </location>
</feature>
<dbReference type="Gene3D" id="3.90.70.80">
    <property type="match status" value="1"/>
</dbReference>
<evidence type="ECO:0000313" key="2">
    <source>
        <dbReference type="EMBL" id="TNV85140.1"/>
    </source>
</evidence>
<keyword evidence="1" id="KW-1133">Transmembrane helix</keyword>
<dbReference type="SUPFAM" id="SSF54001">
    <property type="entry name" value="Cysteine proteinases"/>
    <property type="match status" value="1"/>
</dbReference>
<reference evidence="2" key="1">
    <citation type="submission" date="2019-06" db="EMBL/GenBank/DDBJ databases">
        <authorList>
            <person name="Zheng W."/>
        </authorList>
    </citation>
    <scope>NUCLEOTIDE SEQUENCE</scope>
    <source>
        <strain evidence="2">QDHG01</strain>
    </source>
</reference>
<dbReference type="Proteomes" id="UP000785679">
    <property type="component" value="Unassembled WGS sequence"/>
</dbReference>
<evidence type="ECO:0000256" key="1">
    <source>
        <dbReference type="SAM" id="Phobius"/>
    </source>
</evidence>
<comment type="caution">
    <text evidence="2">The sequence shown here is derived from an EMBL/GenBank/DDBJ whole genome shotgun (WGS) entry which is preliminary data.</text>
</comment>
<evidence type="ECO:0000313" key="3">
    <source>
        <dbReference type="Proteomes" id="UP000785679"/>
    </source>
</evidence>
<evidence type="ECO:0008006" key="4">
    <source>
        <dbReference type="Google" id="ProtNLM"/>
    </source>
</evidence>
<accession>A0A8J8P320</accession>
<proteinExistence type="predicted"/>
<dbReference type="OrthoDB" id="415023at2759"/>
<gene>
    <name evidence="2" type="ORF">FGO68_gene1959</name>
</gene>
<protein>
    <recommendedName>
        <fullName evidence="4">OTU domain-containing protein</fullName>
    </recommendedName>
</protein>
<dbReference type="AlphaFoldDB" id="A0A8J8P320"/>
<name>A0A8J8P320_HALGN</name>
<keyword evidence="1" id="KW-0472">Membrane</keyword>
<organism evidence="2 3">
    <name type="scientific">Halteria grandinella</name>
    <dbReference type="NCBI Taxonomy" id="5974"/>
    <lineage>
        <taxon>Eukaryota</taxon>
        <taxon>Sar</taxon>
        <taxon>Alveolata</taxon>
        <taxon>Ciliophora</taxon>
        <taxon>Intramacronucleata</taxon>
        <taxon>Spirotrichea</taxon>
        <taxon>Stichotrichia</taxon>
        <taxon>Sporadotrichida</taxon>
        <taxon>Halteriidae</taxon>
        <taxon>Halteria</taxon>
    </lineage>
</organism>
<dbReference type="EMBL" id="RRYP01002105">
    <property type="protein sequence ID" value="TNV85140.1"/>
    <property type="molecule type" value="Genomic_DNA"/>
</dbReference>